<evidence type="ECO:0000313" key="3">
    <source>
        <dbReference type="EMBL" id="GAU92318.1"/>
    </source>
</evidence>
<sequence>MISIKSWTFVTLVLCAFLSGCSAAKNPGRRNRSTTPSSVSSTVAAPPPSVTASLPVLSTTIKAGSPGQRNRSSSKNGGRRSQSKSPERIKRQIGSPYGMVGAGLGGFGGGYGLPINSAATGSAIGTANALMGQATSNGQTFTNPMGYSSSNANGFASGYSPSSTSIANSNSQGGFLGRRKRYAESALPFLTV</sequence>
<proteinExistence type="predicted"/>
<feature type="signal peptide" evidence="2">
    <location>
        <begin position="1"/>
        <end position="23"/>
    </location>
</feature>
<dbReference type="EMBL" id="BDGG01000002">
    <property type="protein sequence ID" value="GAU92318.1"/>
    <property type="molecule type" value="Genomic_DNA"/>
</dbReference>
<reference evidence="3 4" key="1">
    <citation type="journal article" date="2016" name="Nat. Commun.">
        <title>Extremotolerant tardigrade genome and improved radiotolerance of human cultured cells by tardigrade-unique protein.</title>
        <authorList>
            <person name="Hashimoto T."/>
            <person name="Horikawa D.D."/>
            <person name="Saito Y."/>
            <person name="Kuwahara H."/>
            <person name="Kozuka-Hata H."/>
            <person name="Shin-I T."/>
            <person name="Minakuchi Y."/>
            <person name="Ohishi K."/>
            <person name="Motoyama A."/>
            <person name="Aizu T."/>
            <person name="Enomoto A."/>
            <person name="Kondo K."/>
            <person name="Tanaka S."/>
            <person name="Hara Y."/>
            <person name="Koshikawa S."/>
            <person name="Sagara H."/>
            <person name="Miura T."/>
            <person name="Yokobori S."/>
            <person name="Miyagawa K."/>
            <person name="Suzuki Y."/>
            <person name="Kubo T."/>
            <person name="Oyama M."/>
            <person name="Kohara Y."/>
            <person name="Fujiyama A."/>
            <person name="Arakawa K."/>
            <person name="Katayama T."/>
            <person name="Toyoda A."/>
            <person name="Kunieda T."/>
        </authorList>
    </citation>
    <scope>NUCLEOTIDE SEQUENCE [LARGE SCALE GENOMIC DNA]</scope>
    <source>
        <strain evidence="3 4">YOKOZUNA-1</strain>
    </source>
</reference>
<organism evidence="3 4">
    <name type="scientific">Ramazzottius varieornatus</name>
    <name type="common">Water bear</name>
    <name type="synonym">Tardigrade</name>
    <dbReference type="NCBI Taxonomy" id="947166"/>
    <lineage>
        <taxon>Eukaryota</taxon>
        <taxon>Metazoa</taxon>
        <taxon>Ecdysozoa</taxon>
        <taxon>Tardigrada</taxon>
        <taxon>Eutardigrada</taxon>
        <taxon>Parachela</taxon>
        <taxon>Hypsibioidea</taxon>
        <taxon>Ramazzottiidae</taxon>
        <taxon>Ramazzottius</taxon>
    </lineage>
</organism>
<name>A0A1D1V1I8_RAMVA</name>
<evidence type="ECO:0000256" key="1">
    <source>
        <dbReference type="SAM" id="MobiDB-lite"/>
    </source>
</evidence>
<feature type="chain" id="PRO_5008897899" evidence="2">
    <location>
        <begin position="24"/>
        <end position="192"/>
    </location>
</feature>
<evidence type="ECO:0000256" key="2">
    <source>
        <dbReference type="SAM" id="SignalP"/>
    </source>
</evidence>
<comment type="caution">
    <text evidence="3">The sequence shown here is derived from an EMBL/GenBank/DDBJ whole genome shotgun (WGS) entry which is preliminary data.</text>
</comment>
<dbReference type="PROSITE" id="PS51257">
    <property type="entry name" value="PROKAR_LIPOPROTEIN"/>
    <property type="match status" value="1"/>
</dbReference>
<dbReference type="Proteomes" id="UP000186922">
    <property type="component" value="Unassembled WGS sequence"/>
</dbReference>
<evidence type="ECO:0000313" key="4">
    <source>
        <dbReference type="Proteomes" id="UP000186922"/>
    </source>
</evidence>
<feature type="region of interest" description="Disordered" evidence="1">
    <location>
        <begin position="25"/>
        <end position="95"/>
    </location>
</feature>
<keyword evidence="4" id="KW-1185">Reference proteome</keyword>
<accession>A0A1D1V1I8</accession>
<dbReference type="AlphaFoldDB" id="A0A1D1V1I8"/>
<gene>
    <name evidence="3" type="primary">RvY_04414-1</name>
    <name evidence="3" type="synonym">RvY_04414.1</name>
    <name evidence="3" type="ORF">RvY_04414</name>
</gene>
<keyword evidence="2" id="KW-0732">Signal</keyword>
<protein>
    <submittedName>
        <fullName evidence="3">Uncharacterized protein</fullName>
    </submittedName>
</protein>
<feature type="compositionally biased region" description="Low complexity" evidence="1">
    <location>
        <begin position="33"/>
        <end position="58"/>
    </location>
</feature>